<dbReference type="EMBL" id="ML213592">
    <property type="protein sequence ID" value="TFK42770.1"/>
    <property type="molecule type" value="Genomic_DNA"/>
</dbReference>
<evidence type="ECO:0000313" key="1">
    <source>
        <dbReference type="EMBL" id="TFK42770.1"/>
    </source>
</evidence>
<accession>A0A5C3MC54</accession>
<reference evidence="1 2" key="1">
    <citation type="journal article" date="2019" name="Nat. Ecol. Evol.">
        <title>Megaphylogeny resolves global patterns of mushroom evolution.</title>
        <authorList>
            <person name="Varga T."/>
            <person name="Krizsan K."/>
            <person name="Foldi C."/>
            <person name="Dima B."/>
            <person name="Sanchez-Garcia M."/>
            <person name="Sanchez-Ramirez S."/>
            <person name="Szollosi G.J."/>
            <person name="Szarkandi J.G."/>
            <person name="Papp V."/>
            <person name="Albert L."/>
            <person name="Andreopoulos W."/>
            <person name="Angelini C."/>
            <person name="Antonin V."/>
            <person name="Barry K.W."/>
            <person name="Bougher N.L."/>
            <person name="Buchanan P."/>
            <person name="Buyck B."/>
            <person name="Bense V."/>
            <person name="Catcheside P."/>
            <person name="Chovatia M."/>
            <person name="Cooper J."/>
            <person name="Damon W."/>
            <person name="Desjardin D."/>
            <person name="Finy P."/>
            <person name="Geml J."/>
            <person name="Haridas S."/>
            <person name="Hughes K."/>
            <person name="Justo A."/>
            <person name="Karasinski D."/>
            <person name="Kautmanova I."/>
            <person name="Kiss B."/>
            <person name="Kocsube S."/>
            <person name="Kotiranta H."/>
            <person name="LaButti K.M."/>
            <person name="Lechner B.E."/>
            <person name="Liimatainen K."/>
            <person name="Lipzen A."/>
            <person name="Lukacs Z."/>
            <person name="Mihaltcheva S."/>
            <person name="Morgado L.N."/>
            <person name="Niskanen T."/>
            <person name="Noordeloos M.E."/>
            <person name="Ohm R.A."/>
            <person name="Ortiz-Santana B."/>
            <person name="Ovrebo C."/>
            <person name="Racz N."/>
            <person name="Riley R."/>
            <person name="Savchenko A."/>
            <person name="Shiryaev A."/>
            <person name="Soop K."/>
            <person name="Spirin V."/>
            <person name="Szebenyi C."/>
            <person name="Tomsovsky M."/>
            <person name="Tulloss R.E."/>
            <person name="Uehling J."/>
            <person name="Grigoriev I.V."/>
            <person name="Vagvolgyi C."/>
            <person name="Papp T."/>
            <person name="Martin F.M."/>
            <person name="Miettinen O."/>
            <person name="Hibbett D.S."/>
            <person name="Nagy L.G."/>
        </authorList>
    </citation>
    <scope>NUCLEOTIDE SEQUENCE [LARGE SCALE GENOMIC DNA]</scope>
    <source>
        <strain evidence="1 2">CBS 166.37</strain>
    </source>
</reference>
<evidence type="ECO:0000313" key="2">
    <source>
        <dbReference type="Proteomes" id="UP000308652"/>
    </source>
</evidence>
<organism evidence="1 2">
    <name type="scientific">Crucibulum laeve</name>
    <dbReference type="NCBI Taxonomy" id="68775"/>
    <lineage>
        <taxon>Eukaryota</taxon>
        <taxon>Fungi</taxon>
        <taxon>Dikarya</taxon>
        <taxon>Basidiomycota</taxon>
        <taxon>Agaricomycotina</taxon>
        <taxon>Agaricomycetes</taxon>
        <taxon>Agaricomycetidae</taxon>
        <taxon>Agaricales</taxon>
        <taxon>Agaricineae</taxon>
        <taxon>Nidulariaceae</taxon>
        <taxon>Crucibulum</taxon>
    </lineage>
</organism>
<name>A0A5C3MC54_9AGAR</name>
<sequence length="87" mass="10142">MRPSITRLVRIIPRSALKIDQARVFPAPAPQPLEMFKPTVIDLLLRQKEESLNWPANIRIEPVVKKKIFARVDASLRTRMKRLLKET</sequence>
<keyword evidence="2" id="KW-1185">Reference proteome</keyword>
<protein>
    <submittedName>
        <fullName evidence="1">Uncharacterized protein</fullName>
    </submittedName>
</protein>
<dbReference type="OrthoDB" id="3237970at2759"/>
<dbReference type="AlphaFoldDB" id="A0A5C3MC54"/>
<dbReference type="Proteomes" id="UP000308652">
    <property type="component" value="Unassembled WGS sequence"/>
</dbReference>
<gene>
    <name evidence="1" type="ORF">BDQ12DRAFT_292334</name>
</gene>
<proteinExistence type="predicted"/>